<dbReference type="SUPFAM" id="SSF51735">
    <property type="entry name" value="NAD(P)-binding Rossmann-fold domains"/>
    <property type="match status" value="1"/>
</dbReference>
<keyword evidence="2" id="KW-0808">Transferase</keyword>
<dbReference type="OrthoDB" id="4759936at2"/>
<reference evidence="2 3" key="1">
    <citation type="submission" date="2019-06" db="EMBL/GenBank/DDBJ databases">
        <title>Aeromicrobium sp. nov., isolated from a maize field.</title>
        <authorList>
            <person name="Lin S.-Y."/>
            <person name="Tsai C.-F."/>
            <person name="Young C.-C."/>
        </authorList>
    </citation>
    <scope>NUCLEOTIDE SEQUENCE [LARGE SCALE GENOMIC DNA]</scope>
    <source>
        <strain evidence="2 3">CC-CFT486</strain>
    </source>
</reference>
<dbReference type="InterPro" id="IPR036291">
    <property type="entry name" value="NAD(P)-bd_dom_sf"/>
</dbReference>
<evidence type="ECO:0000313" key="3">
    <source>
        <dbReference type="Proteomes" id="UP000321571"/>
    </source>
</evidence>
<dbReference type="CDD" id="cd24146">
    <property type="entry name" value="nat-AmDH_N_like"/>
    <property type="match status" value="1"/>
</dbReference>
<organism evidence="2 3">
    <name type="scientific">Aeromicrobium terrae</name>
    <dbReference type="NCBI Taxonomy" id="2498846"/>
    <lineage>
        <taxon>Bacteria</taxon>
        <taxon>Bacillati</taxon>
        <taxon>Actinomycetota</taxon>
        <taxon>Actinomycetes</taxon>
        <taxon>Propionibacteriales</taxon>
        <taxon>Nocardioidaceae</taxon>
        <taxon>Aeromicrobium</taxon>
    </lineage>
</organism>
<dbReference type="Gene3D" id="3.40.50.720">
    <property type="entry name" value="NAD(P)-binding Rossmann-like Domain"/>
    <property type="match status" value="1"/>
</dbReference>
<keyword evidence="2" id="KW-0418">Kinase</keyword>
<dbReference type="Proteomes" id="UP000321571">
    <property type="component" value="Unassembled WGS sequence"/>
</dbReference>
<protein>
    <submittedName>
        <fullName evidence="2">Diacylglycerol kinase</fullName>
    </submittedName>
</protein>
<evidence type="ECO:0000259" key="1">
    <source>
        <dbReference type="Pfam" id="PF19328"/>
    </source>
</evidence>
<comment type="caution">
    <text evidence="2">The sequence shown here is derived from an EMBL/GenBank/DDBJ whole genome shotgun (WGS) entry which is preliminary data.</text>
</comment>
<proteinExistence type="predicted"/>
<sequence length="360" mass="38473">MSAPLRVVVWSTGTLGRFAIAGIDRHPDLELVGVWVSSPEKDGKDAGELAGLGRDLGVVATTDTAALLDLKPDCIVHCAMTDDRIFDAIDDLVGFLEAGVNVVSSGPVALLFPNPGMPEDVWQRIETAGASGGASLHVNGIDPGWANDLLPLQLASLSQRIDEIRVMEIADYSTYYQPVVMRDIFGFGRPIDEKLMLWEPGILSMAWGPVVRQMAAALGVTLDEPLVETVDRRPADHDVTTVSVDIATGTMGAVRFEVIGTVDGVPRIVVEHVTRTHPDQVPEWAQPTGGGSYRVIVTGEPIMELELAHHGEHGDHNDSGMIVTAQRLINAVPAVVDAEPGLVTALDLPLVTGRGLMARE</sequence>
<dbReference type="EMBL" id="VDUX01000001">
    <property type="protein sequence ID" value="TXL63021.1"/>
    <property type="molecule type" value="Genomic_DNA"/>
</dbReference>
<evidence type="ECO:0000313" key="2">
    <source>
        <dbReference type="EMBL" id="TXL63021.1"/>
    </source>
</evidence>
<dbReference type="InterPro" id="IPR045760">
    <property type="entry name" value="DAP_DH_C"/>
</dbReference>
<accession>A0A5C8NQ75</accession>
<dbReference type="RefSeq" id="WP_147683257.1">
    <property type="nucleotide sequence ID" value="NZ_VDUX01000001.1"/>
</dbReference>
<keyword evidence="3" id="KW-1185">Reference proteome</keyword>
<name>A0A5C8NQ75_9ACTN</name>
<gene>
    <name evidence="2" type="ORF">FHP06_01945</name>
</gene>
<dbReference type="AlphaFoldDB" id="A0A5C8NQ75"/>
<feature type="domain" description="2,4-diaminopentanoate dehydrogenase C-terminal" evidence="1">
    <location>
        <begin position="148"/>
        <end position="352"/>
    </location>
</feature>
<dbReference type="GO" id="GO:0016301">
    <property type="term" value="F:kinase activity"/>
    <property type="evidence" value="ECO:0007669"/>
    <property type="project" value="UniProtKB-KW"/>
</dbReference>
<dbReference type="Pfam" id="PF19328">
    <property type="entry name" value="DAP_DH_C"/>
    <property type="match status" value="1"/>
</dbReference>